<comment type="caution">
    <text evidence="1">The sequence shown here is derived from an EMBL/GenBank/DDBJ whole genome shotgun (WGS) entry which is preliminary data.</text>
</comment>
<name>A0ABX0JYC0_9PROT</name>
<protein>
    <submittedName>
        <fullName evidence="1">Uncharacterized protein</fullName>
    </submittedName>
</protein>
<sequence length="88" mass="9895">MNDDEVINDDDEVIVGFLIQRESEDGELAFWAPEKKWVEDPNEAMLYEDEALADTTAETLQAENEGSEVTVAVVIEDDGEDDEDEDEV</sequence>
<keyword evidence="2" id="KW-1185">Reference proteome</keyword>
<organism evidence="1 2">
    <name type="scientific">Acetobacter conturbans</name>
    <dbReference type="NCBI Taxonomy" id="1737472"/>
    <lineage>
        <taxon>Bacteria</taxon>
        <taxon>Pseudomonadati</taxon>
        <taxon>Pseudomonadota</taxon>
        <taxon>Alphaproteobacteria</taxon>
        <taxon>Acetobacterales</taxon>
        <taxon>Acetobacteraceae</taxon>
        <taxon>Acetobacter</taxon>
    </lineage>
</organism>
<evidence type="ECO:0000313" key="1">
    <source>
        <dbReference type="EMBL" id="NHN88005.1"/>
    </source>
</evidence>
<dbReference type="RefSeq" id="WP_173569312.1">
    <property type="nucleotide sequence ID" value="NZ_WOSY01000004.1"/>
</dbReference>
<evidence type="ECO:0000313" key="2">
    <source>
        <dbReference type="Proteomes" id="UP000631653"/>
    </source>
</evidence>
<accession>A0ABX0JYC0</accession>
<gene>
    <name evidence="1" type="ORF">GOB81_05095</name>
</gene>
<proteinExistence type="predicted"/>
<dbReference type="EMBL" id="WOSY01000004">
    <property type="protein sequence ID" value="NHN88005.1"/>
    <property type="molecule type" value="Genomic_DNA"/>
</dbReference>
<reference evidence="1 2" key="1">
    <citation type="journal article" date="2020" name="Int. J. Syst. Evol. Microbiol.">
        <title>Novel acetic acid bacteria from cider fermentations: Acetobacter conturbans sp. nov. and Acetobacter fallax sp. nov.</title>
        <authorList>
            <person name="Sombolestani A.S."/>
            <person name="Cleenwerck I."/>
            <person name="Cnockaert M."/>
            <person name="Borremans W."/>
            <person name="Wieme A.D."/>
            <person name="De Vuyst L."/>
            <person name="Vandamme P."/>
        </authorList>
    </citation>
    <scope>NUCLEOTIDE SEQUENCE [LARGE SCALE GENOMIC DNA]</scope>
    <source>
        <strain evidence="1 2">LMG 1627</strain>
    </source>
</reference>
<dbReference type="Proteomes" id="UP000631653">
    <property type="component" value="Unassembled WGS sequence"/>
</dbReference>